<feature type="transmembrane region" description="Helical" evidence="1">
    <location>
        <begin position="6"/>
        <end position="23"/>
    </location>
</feature>
<feature type="transmembrane region" description="Helical" evidence="1">
    <location>
        <begin position="122"/>
        <end position="146"/>
    </location>
</feature>
<evidence type="ECO:0000313" key="3">
    <source>
        <dbReference type="EMBL" id="HGF00016.1"/>
    </source>
</evidence>
<dbReference type="AlphaFoldDB" id="A0A7C3YVI5"/>
<gene>
    <name evidence="3" type="ORF">ENX07_08125</name>
</gene>
<reference evidence="3" key="1">
    <citation type="journal article" date="2020" name="mSystems">
        <title>Genome- and Community-Level Interaction Insights into Carbon Utilization and Element Cycling Functions of Hydrothermarchaeota in Hydrothermal Sediment.</title>
        <authorList>
            <person name="Zhou Z."/>
            <person name="Liu Y."/>
            <person name="Xu W."/>
            <person name="Pan J."/>
            <person name="Luo Z.H."/>
            <person name="Li M."/>
        </authorList>
    </citation>
    <scope>NUCLEOTIDE SEQUENCE [LARGE SCALE GENOMIC DNA]</scope>
    <source>
        <strain evidence="3">SpSt-906</strain>
    </source>
</reference>
<sequence>MKDLGIFLFFIFNTAFPFGYLTVQTEPPGMEVFLDGNSIGRAPIEMMKLKPGFYTVALFPSDSLEDAYWRAREKGIFEIIKKVPEFAFYHSGSVRIQIVEDQETEVRLSYPETLQAKRKARYLLLGGSACLFTTGTIFGILITLLFK</sequence>
<keyword evidence="1" id="KW-0812">Transmembrane</keyword>
<keyword evidence="1" id="KW-1133">Transmembrane helix</keyword>
<evidence type="ECO:0000259" key="2">
    <source>
        <dbReference type="Pfam" id="PF08308"/>
    </source>
</evidence>
<keyword evidence="1" id="KW-0472">Membrane</keyword>
<organism evidence="3">
    <name type="scientific">candidate division WOR-3 bacterium</name>
    <dbReference type="NCBI Taxonomy" id="2052148"/>
    <lineage>
        <taxon>Bacteria</taxon>
        <taxon>Bacteria division WOR-3</taxon>
    </lineage>
</organism>
<dbReference type="InterPro" id="IPR013229">
    <property type="entry name" value="PEGA"/>
</dbReference>
<comment type="caution">
    <text evidence="3">The sequence shown here is derived from an EMBL/GenBank/DDBJ whole genome shotgun (WGS) entry which is preliminary data.</text>
</comment>
<dbReference type="Pfam" id="PF08308">
    <property type="entry name" value="PEGA"/>
    <property type="match status" value="1"/>
</dbReference>
<accession>A0A7C3YVI5</accession>
<feature type="domain" description="PEGA" evidence="2">
    <location>
        <begin position="19"/>
        <end position="58"/>
    </location>
</feature>
<name>A0A7C3YVI5_UNCW3</name>
<dbReference type="EMBL" id="DTMQ01000048">
    <property type="protein sequence ID" value="HGF00016.1"/>
    <property type="molecule type" value="Genomic_DNA"/>
</dbReference>
<protein>
    <submittedName>
        <fullName evidence="3">PEGA domain-containing protein</fullName>
    </submittedName>
</protein>
<proteinExistence type="predicted"/>
<evidence type="ECO:0000256" key="1">
    <source>
        <dbReference type="SAM" id="Phobius"/>
    </source>
</evidence>